<evidence type="ECO:0000313" key="6">
    <source>
        <dbReference type="Proteomes" id="UP000071859"/>
    </source>
</evidence>
<dbReference type="Proteomes" id="UP000071859">
    <property type="component" value="Unassembled WGS sequence"/>
</dbReference>
<dbReference type="EMBL" id="FCOX02000010">
    <property type="protein sequence ID" value="SAK67054.1"/>
    <property type="molecule type" value="Genomic_DNA"/>
</dbReference>
<accession>A0A158BAF7</accession>
<dbReference type="EC" id="4.2.1.-" evidence="3"/>
<dbReference type="Gene3D" id="3.40.1640.10">
    <property type="entry name" value="PSTPO5379-like"/>
    <property type="match status" value="1"/>
</dbReference>
<gene>
    <name evidence="5" type="ORF">AWB78_02447</name>
</gene>
<dbReference type="PANTHER" id="PTHR32022:SF10">
    <property type="entry name" value="D-GLUTAMATE CYCLASE, MITOCHONDRIAL"/>
    <property type="match status" value="1"/>
</dbReference>
<feature type="compositionally biased region" description="Polar residues" evidence="4">
    <location>
        <begin position="7"/>
        <end position="19"/>
    </location>
</feature>
<evidence type="ECO:0000256" key="4">
    <source>
        <dbReference type="SAM" id="MobiDB-lite"/>
    </source>
</evidence>
<dbReference type="PANTHER" id="PTHR32022">
    <property type="entry name" value="D-GLUTAMATE CYCLASE, MITOCHONDRIAL"/>
    <property type="match status" value="1"/>
</dbReference>
<dbReference type="FunFam" id="3.30.2040.10:FF:000001">
    <property type="entry name" value="D-glutamate cyclase, mitochondrial"/>
    <property type="match status" value="1"/>
</dbReference>
<name>A0A158BAF7_9BURK</name>
<protein>
    <recommendedName>
        <fullName evidence="3">Putative hydro-lyase AWB78_02447</fullName>
        <ecNumber evidence="3">4.2.1.-</ecNumber>
    </recommendedName>
</protein>
<dbReference type="NCBIfam" id="NF003969">
    <property type="entry name" value="PRK05463.1"/>
    <property type="match status" value="1"/>
</dbReference>
<dbReference type="InterPro" id="IPR009906">
    <property type="entry name" value="D-Glu_cyclase"/>
</dbReference>
<dbReference type="InterPro" id="IPR038021">
    <property type="entry name" value="Putative_hydro-lyase"/>
</dbReference>
<feature type="region of interest" description="Disordered" evidence="4">
    <location>
        <begin position="1"/>
        <end position="23"/>
    </location>
</feature>
<comment type="similarity">
    <text evidence="1 3">Belongs to the D-glutamate cyclase family.</text>
</comment>
<reference evidence="5" key="1">
    <citation type="submission" date="2016-01" db="EMBL/GenBank/DDBJ databases">
        <authorList>
            <person name="Peeters C."/>
        </authorList>
    </citation>
    <scope>NUCLEOTIDE SEQUENCE</scope>
    <source>
        <strain evidence="5">LMG 29321</strain>
    </source>
</reference>
<dbReference type="Gene3D" id="3.30.2040.10">
    <property type="entry name" value="PSTPO5379-like domain"/>
    <property type="match status" value="1"/>
</dbReference>
<dbReference type="Pfam" id="PF07286">
    <property type="entry name" value="D-Glu_cyclase"/>
    <property type="match status" value="1"/>
</dbReference>
<evidence type="ECO:0000313" key="5">
    <source>
        <dbReference type="EMBL" id="SAK67054.1"/>
    </source>
</evidence>
<dbReference type="AlphaFoldDB" id="A0A158BAF7"/>
<comment type="caution">
    <text evidence="5">The sequence shown here is derived from an EMBL/GenBank/DDBJ whole genome shotgun (WGS) entry which is preliminary data.</text>
</comment>
<evidence type="ECO:0000256" key="3">
    <source>
        <dbReference type="HAMAP-Rule" id="MF_01830"/>
    </source>
</evidence>
<dbReference type="HAMAP" id="MF_01830">
    <property type="entry name" value="Hydro_lyase"/>
    <property type="match status" value="1"/>
</dbReference>
<keyword evidence="2 3" id="KW-0456">Lyase</keyword>
<sequence>MLGLTVGKTSRPPQTNQRNPQEHADTMTPFEFRQAVRHGDFRGPTAGHCGEYAQANLAILPAAHAHDFLRFCHANPKPCPLLGVGEPGDFRVPMLGRDIDIRTDVPAYNVYRDGKLSEHVESIEALWQVDFVVFAIGCSFSFEHMLAQEGIGLRHVEEGRNVPMYRTNIPNRRAGVFGGELVVSMRPLRGADAIRAVQITSRFPGVHGAPVHIGDPAELGIVDLAHPEFGDAVTIHAGELPVYWACGVTPQTALMAAKLPLAIAHAPGHMLMTDITNASLAIF</sequence>
<dbReference type="GO" id="GO:0016829">
    <property type="term" value="F:lyase activity"/>
    <property type="evidence" value="ECO:0007669"/>
    <property type="project" value="UniProtKB-KW"/>
</dbReference>
<evidence type="ECO:0000256" key="1">
    <source>
        <dbReference type="ARBA" id="ARBA00007896"/>
    </source>
</evidence>
<keyword evidence="6" id="KW-1185">Reference proteome</keyword>
<dbReference type="SUPFAM" id="SSF160920">
    <property type="entry name" value="PSTPO5379-like"/>
    <property type="match status" value="1"/>
</dbReference>
<evidence type="ECO:0000256" key="2">
    <source>
        <dbReference type="ARBA" id="ARBA00023239"/>
    </source>
</evidence>
<proteinExistence type="inferred from homology"/>
<dbReference type="PIRSF" id="PIRSF029755">
    <property type="entry name" value="UCP029755"/>
    <property type="match status" value="1"/>
</dbReference>
<dbReference type="InterPro" id="IPR016938">
    <property type="entry name" value="UPF0317"/>
</dbReference>
<organism evidence="5 6">
    <name type="scientific">Caballeronia calidae</name>
    <dbReference type="NCBI Taxonomy" id="1777139"/>
    <lineage>
        <taxon>Bacteria</taxon>
        <taxon>Pseudomonadati</taxon>
        <taxon>Pseudomonadota</taxon>
        <taxon>Betaproteobacteria</taxon>
        <taxon>Burkholderiales</taxon>
        <taxon>Burkholderiaceae</taxon>
        <taxon>Caballeronia</taxon>
    </lineage>
</organism>